<dbReference type="InterPro" id="IPR039460">
    <property type="entry name" value="SUPT7L/Spt7"/>
</dbReference>
<evidence type="ECO:0000256" key="1">
    <source>
        <dbReference type="SAM" id="MobiDB-lite"/>
    </source>
</evidence>
<reference evidence="2" key="1">
    <citation type="submission" date="2023-07" db="EMBL/GenBank/DDBJ databases">
        <authorList>
            <person name="Stuckert A."/>
        </authorList>
    </citation>
    <scope>NUCLEOTIDE SEQUENCE</scope>
</reference>
<feature type="compositionally biased region" description="Polar residues" evidence="1">
    <location>
        <begin position="1"/>
        <end position="24"/>
    </location>
</feature>
<feature type="region of interest" description="Disordered" evidence="1">
    <location>
        <begin position="213"/>
        <end position="264"/>
    </location>
</feature>
<dbReference type="PANTHER" id="PTHR28598">
    <property type="entry name" value="STAGA COMPLEX 65 SUBUNIT GAMMA"/>
    <property type="match status" value="1"/>
</dbReference>
<sequence length="264" mass="28347">MEVDSSPQPSGSDVNTSPLWSLTQVKMEPQDTEEGAVHGHSVLGNDVFEEPMSGMSDSAIPGSPNGSEGSYGSQSPDSLMGSSPVFNQRPKKKIRKMRRVRTLPVPMQAPCPDSSLPIADVMCGLFPSPCRRCVQTLPFPIAGAMSQSIIDHEEGALHACDILYERKCPLRERFSPGGSDVNTSPLWSLTQVKMEPQDTEEGAVHGHSVLGNDVFEEPMSGMSDSAIPGSPNGSEGSYGSQSPDSLMGSSPVFNQRPKKKIRKM</sequence>
<evidence type="ECO:0000313" key="3">
    <source>
        <dbReference type="Proteomes" id="UP001176940"/>
    </source>
</evidence>
<feature type="region of interest" description="Disordered" evidence="1">
    <location>
        <begin position="1"/>
        <end position="94"/>
    </location>
</feature>
<feature type="compositionally biased region" description="Polar residues" evidence="1">
    <location>
        <begin position="231"/>
        <end position="253"/>
    </location>
</feature>
<accession>A0ABN9MFE6</accession>
<comment type="caution">
    <text evidence="2">The sequence shown here is derived from an EMBL/GenBank/DDBJ whole genome shotgun (WGS) entry which is preliminary data.</text>
</comment>
<dbReference type="PANTHER" id="PTHR28598:SF1">
    <property type="entry name" value="STAGA COMPLEX 65 SUBUNIT GAMMA"/>
    <property type="match status" value="1"/>
</dbReference>
<evidence type="ECO:0000313" key="2">
    <source>
        <dbReference type="EMBL" id="CAJ0965348.1"/>
    </source>
</evidence>
<gene>
    <name evidence="2" type="ORF">RIMI_LOCUS20173239</name>
</gene>
<protein>
    <submittedName>
        <fullName evidence="2">Uncharacterized protein</fullName>
    </submittedName>
</protein>
<keyword evidence="3" id="KW-1185">Reference proteome</keyword>
<dbReference type="EMBL" id="CAUEEQ010066619">
    <property type="protein sequence ID" value="CAJ0965348.1"/>
    <property type="molecule type" value="Genomic_DNA"/>
</dbReference>
<name>A0ABN9MFE6_9NEOB</name>
<proteinExistence type="predicted"/>
<organism evidence="2 3">
    <name type="scientific">Ranitomeya imitator</name>
    <name type="common">mimic poison frog</name>
    <dbReference type="NCBI Taxonomy" id="111125"/>
    <lineage>
        <taxon>Eukaryota</taxon>
        <taxon>Metazoa</taxon>
        <taxon>Chordata</taxon>
        <taxon>Craniata</taxon>
        <taxon>Vertebrata</taxon>
        <taxon>Euteleostomi</taxon>
        <taxon>Amphibia</taxon>
        <taxon>Batrachia</taxon>
        <taxon>Anura</taxon>
        <taxon>Neobatrachia</taxon>
        <taxon>Hyloidea</taxon>
        <taxon>Dendrobatidae</taxon>
        <taxon>Dendrobatinae</taxon>
        <taxon>Ranitomeya</taxon>
    </lineage>
</organism>
<feature type="compositionally biased region" description="Polar residues" evidence="1">
    <location>
        <begin position="64"/>
        <end position="86"/>
    </location>
</feature>
<dbReference type="Proteomes" id="UP001176940">
    <property type="component" value="Unassembled WGS sequence"/>
</dbReference>